<dbReference type="EMBL" id="GGEC01065563">
    <property type="protein sequence ID" value="MBX46047.1"/>
    <property type="molecule type" value="Transcribed_RNA"/>
</dbReference>
<name>A0A2P2NU46_RHIMU</name>
<accession>A0A2P2NU46</accession>
<protein>
    <submittedName>
        <fullName evidence="1">Uncharacterized protein</fullName>
    </submittedName>
</protein>
<dbReference type="AlphaFoldDB" id="A0A2P2NU46"/>
<reference evidence="1" key="1">
    <citation type="submission" date="2018-02" db="EMBL/GenBank/DDBJ databases">
        <title>Rhizophora mucronata_Transcriptome.</title>
        <authorList>
            <person name="Meera S.P."/>
            <person name="Sreeshan A."/>
            <person name="Augustine A."/>
        </authorList>
    </citation>
    <scope>NUCLEOTIDE SEQUENCE</scope>
    <source>
        <tissue evidence="1">Leaf</tissue>
    </source>
</reference>
<proteinExistence type="predicted"/>
<evidence type="ECO:0000313" key="1">
    <source>
        <dbReference type="EMBL" id="MBX46047.1"/>
    </source>
</evidence>
<sequence>MPSDKKRGPAARGHIFCIFHTLLFPLSLCYSITADLLSAKQIAYFTLHKEQCLIS</sequence>
<organism evidence="1">
    <name type="scientific">Rhizophora mucronata</name>
    <name type="common">Asiatic mangrove</name>
    <dbReference type="NCBI Taxonomy" id="61149"/>
    <lineage>
        <taxon>Eukaryota</taxon>
        <taxon>Viridiplantae</taxon>
        <taxon>Streptophyta</taxon>
        <taxon>Embryophyta</taxon>
        <taxon>Tracheophyta</taxon>
        <taxon>Spermatophyta</taxon>
        <taxon>Magnoliopsida</taxon>
        <taxon>eudicotyledons</taxon>
        <taxon>Gunneridae</taxon>
        <taxon>Pentapetalae</taxon>
        <taxon>rosids</taxon>
        <taxon>fabids</taxon>
        <taxon>Malpighiales</taxon>
        <taxon>Rhizophoraceae</taxon>
        <taxon>Rhizophora</taxon>
    </lineage>
</organism>